<gene>
    <name evidence="2" type="ORF">POCTA_138.1.T0610240</name>
</gene>
<evidence type="ECO:0000313" key="3">
    <source>
        <dbReference type="Proteomes" id="UP000683925"/>
    </source>
</evidence>
<organism evidence="2 3">
    <name type="scientific">Paramecium octaurelia</name>
    <dbReference type="NCBI Taxonomy" id="43137"/>
    <lineage>
        <taxon>Eukaryota</taxon>
        <taxon>Sar</taxon>
        <taxon>Alveolata</taxon>
        <taxon>Ciliophora</taxon>
        <taxon>Intramacronucleata</taxon>
        <taxon>Oligohymenophorea</taxon>
        <taxon>Peniculida</taxon>
        <taxon>Parameciidae</taxon>
        <taxon>Paramecium</taxon>
    </lineage>
</organism>
<protein>
    <recommendedName>
        <fullName evidence="4">Transmembrane protein</fullName>
    </recommendedName>
</protein>
<feature type="transmembrane region" description="Helical" evidence="1">
    <location>
        <begin position="6"/>
        <end position="22"/>
    </location>
</feature>
<name>A0A8S1V9W0_PAROT</name>
<accession>A0A8S1V9W0</accession>
<dbReference type="OrthoDB" id="10401250at2759"/>
<keyword evidence="1" id="KW-0812">Transmembrane</keyword>
<keyword evidence="3" id="KW-1185">Reference proteome</keyword>
<sequence length="152" mass="18236">MCPFLNAVRILILWFIIMALFVKKNQGKRIAELTWTCLDKFGTILYNFHQRSFIADAFNNFNCFKNTSASINLFSENRITQFFSFLQYYKCISCQNNQRCISFAIKRNHSNIYKNYEQKKEGTQDKYFKVQFIWILQIILLLLKNSHNQTRN</sequence>
<keyword evidence="1" id="KW-1133">Transmembrane helix</keyword>
<comment type="caution">
    <text evidence="2">The sequence shown here is derived from an EMBL/GenBank/DDBJ whole genome shotgun (WGS) entry which is preliminary data.</text>
</comment>
<dbReference type="Proteomes" id="UP000683925">
    <property type="component" value="Unassembled WGS sequence"/>
</dbReference>
<keyword evidence="1" id="KW-0472">Membrane</keyword>
<evidence type="ECO:0008006" key="4">
    <source>
        <dbReference type="Google" id="ProtNLM"/>
    </source>
</evidence>
<proteinExistence type="predicted"/>
<dbReference type="AlphaFoldDB" id="A0A8S1V9W0"/>
<evidence type="ECO:0000313" key="2">
    <source>
        <dbReference type="EMBL" id="CAD8173273.1"/>
    </source>
</evidence>
<dbReference type="EMBL" id="CAJJDP010000060">
    <property type="protein sequence ID" value="CAD8173273.1"/>
    <property type="molecule type" value="Genomic_DNA"/>
</dbReference>
<evidence type="ECO:0000256" key="1">
    <source>
        <dbReference type="SAM" id="Phobius"/>
    </source>
</evidence>
<reference evidence="2" key="1">
    <citation type="submission" date="2021-01" db="EMBL/GenBank/DDBJ databases">
        <authorList>
            <consortium name="Genoscope - CEA"/>
            <person name="William W."/>
        </authorList>
    </citation>
    <scope>NUCLEOTIDE SEQUENCE</scope>
</reference>